<dbReference type="Pfam" id="PF00067">
    <property type="entry name" value="p450"/>
    <property type="match status" value="1"/>
</dbReference>
<evidence type="ECO:0000256" key="7">
    <source>
        <dbReference type="ARBA" id="ARBA00023033"/>
    </source>
</evidence>
<dbReference type="Gene3D" id="1.10.630.10">
    <property type="entry name" value="Cytochrome P450"/>
    <property type="match status" value="1"/>
</dbReference>
<comment type="similarity">
    <text evidence="2 9">Belongs to the cytochrome P450 family.</text>
</comment>
<proteinExistence type="inferred from homology"/>
<comment type="cofactor">
    <cofactor evidence="1 8">
        <name>heme</name>
        <dbReference type="ChEBI" id="CHEBI:30413"/>
    </cofactor>
</comment>
<keyword evidence="12" id="KW-1185">Reference proteome</keyword>
<dbReference type="PRINTS" id="PR00463">
    <property type="entry name" value="EP450I"/>
</dbReference>
<keyword evidence="3 8" id="KW-0349">Heme</keyword>
<evidence type="ECO:0000256" key="8">
    <source>
        <dbReference type="PIRSR" id="PIRSR602401-1"/>
    </source>
</evidence>
<accession>A0ABD2MJU1</accession>
<dbReference type="InterPro" id="IPR036396">
    <property type="entry name" value="Cyt_P450_sf"/>
</dbReference>
<name>A0ABD2MJU1_9CUCU</name>
<dbReference type="GO" id="GO:0004497">
    <property type="term" value="F:monooxygenase activity"/>
    <property type="evidence" value="ECO:0007669"/>
    <property type="project" value="UniProtKB-KW"/>
</dbReference>
<evidence type="ECO:0000313" key="11">
    <source>
        <dbReference type="EMBL" id="KAL3266632.1"/>
    </source>
</evidence>
<evidence type="ECO:0000256" key="6">
    <source>
        <dbReference type="ARBA" id="ARBA00023004"/>
    </source>
</evidence>
<keyword evidence="5 9" id="KW-0560">Oxidoreductase</keyword>
<dbReference type="Proteomes" id="UP001516400">
    <property type="component" value="Unassembled WGS sequence"/>
</dbReference>
<organism evidence="11 12">
    <name type="scientific">Cryptolaemus montrouzieri</name>
    <dbReference type="NCBI Taxonomy" id="559131"/>
    <lineage>
        <taxon>Eukaryota</taxon>
        <taxon>Metazoa</taxon>
        <taxon>Ecdysozoa</taxon>
        <taxon>Arthropoda</taxon>
        <taxon>Hexapoda</taxon>
        <taxon>Insecta</taxon>
        <taxon>Pterygota</taxon>
        <taxon>Neoptera</taxon>
        <taxon>Endopterygota</taxon>
        <taxon>Coleoptera</taxon>
        <taxon>Polyphaga</taxon>
        <taxon>Cucujiformia</taxon>
        <taxon>Coccinelloidea</taxon>
        <taxon>Coccinellidae</taxon>
        <taxon>Scymninae</taxon>
        <taxon>Scymnini</taxon>
        <taxon>Cryptolaemus</taxon>
    </lineage>
</organism>
<keyword evidence="10" id="KW-0472">Membrane</keyword>
<feature type="binding site" description="axial binding residue" evidence="8">
    <location>
        <position position="509"/>
    </location>
    <ligand>
        <name>heme</name>
        <dbReference type="ChEBI" id="CHEBI:30413"/>
    </ligand>
    <ligandPart>
        <name>Fe</name>
        <dbReference type="ChEBI" id="CHEBI:18248"/>
    </ligandPart>
</feature>
<comment type="caution">
    <text evidence="11">The sequence shown here is derived from an EMBL/GenBank/DDBJ whole genome shotgun (WGS) entry which is preliminary data.</text>
</comment>
<dbReference type="SUPFAM" id="SSF48264">
    <property type="entry name" value="Cytochrome P450"/>
    <property type="match status" value="1"/>
</dbReference>
<dbReference type="PANTHER" id="PTHR24291:SF106">
    <property type="entry name" value="CYTOCHROME P450 4G1-RELATED"/>
    <property type="match status" value="1"/>
</dbReference>
<evidence type="ECO:0000256" key="5">
    <source>
        <dbReference type="ARBA" id="ARBA00023002"/>
    </source>
</evidence>
<evidence type="ECO:0000256" key="2">
    <source>
        <dbReference type="ARBA" id="ARBA00010617"/>
    </source>
</evidence>
<dbReference type="InterPro" id="IPR001128">
    <property type="entry name" value="Cyt_P450"/>
</dbReference>
<dbReference type="PRINTS" id="PR00385">
    <property type="entry name" value="P450"/>
</dbReference>
<evidence type="ECO:0000313" key="12">
    <source>
        <dbReference type="Proteomes" id="UP001516400"/>
    </source>
</evidence>
<keyword evidence="4 8" id="KW-0479">Metal-binding</keyword>
<reference evidence="11 12" key="1">
    <citation type="journal article" date="2021" name="BMC Biol.">
        <title>Horizontally acquired antibacterial genes associated with adaptive radiation of ladybird beetles.</title>
        <authorList>
            <person name="Li H.S."/>
            <person name="Tang X.F."/>
            <person name="Huang Y.H."/>
            <person name="Xu Z.Y."/>
            <person name="Chen M.L."/>
            <person name="Du X.Y."/>
            <person name="Qiu B.Y."/>
            <person name="Chen P.T."/>
            <person name="Zhang W."/>
            <person name="Slipinski A."/>
            <person name="Escalona H.E."/>
            <person name="Waterhouse R.M."/>
            <person name="Zwick A."/>
            <person name="Pang H."/>
        </authorList>
    </citation>
    <scope>NUCLEOTIDE SEQUENCE [LARGE SCALE GENOMIC DNA]</scope>
    <source>
        <strain evidence="11">SYSU2018</strain>
    </source>
</reference>
<dbReference type="CDD" id="cd20628">
    <property type="entry name" value="CYP4"/>
    <property type="match status" value="1"/>
</dbReference>
<protein>
    <recommendedName>
        <fullName evidence="13">Cytochrome P450</fullName>
    </recommendedName>
</protein>
<dbReference type="EMBL" id="JABFTP020000001">
    <property type="protein sequence ID" value="KAL3266632.1"/>
    <property type="molecule type" value="Genomic_DNA"/>
</dbReference>
<evidence type="ECO:0008006" key="13">
    <source>
        <dbReference type="Google" id="ProtNLM"/>
    </source>
</evidence>
<dbReference type="GO" id="GO:0046872">
    <property type="term" value="F:metal ion binding"/>
    <property type="evidence" value="ECO:0007669"/>
    <property type="project" value="UniProtKB-KW"/>
</dbReference>
<feature type="transmembrane region" description="Helical" evidence="10">
    <location>
        <begin position="14"/>
        <end position="33"/>
    </location>
</feature>
<dbReference type="PROSITE" id="PS00086">
    <property type="entry name" value="CYTOCHROME_P450"/>
    <property type="match status" value="1"/>
</dbReference>
<keyword evidence="10" id="KW-0812">Transmembrane</keyword>
<dbReference type="AlphaFoldDB" id="A0ABD2MJU1"/>
<keyword evidence="7 9" id="KW-0503">Monooxygenase</keyword>
<sequence>MHTLVEESAASGGYLIYFLISIVGLLCLYHLWWSSQRYVKLGQKIPGPPFVPLFGNALQIFSGEYRSASGIMSIVLDNYGKYRKQGNIFRAFLGPKLYIGLADPRDIELILGGNTHLEKSKEYSLFEPWLGDGLLINSGDKWKTHRKMIAPTFHHSILKTFVPVFNKNSEAVIKKFEQKLGQTIDVHDYMSGVTVDILLQTAMGIHRDENDKTNVGFEYAKAVMDMCNILHQRHFKFWLRPDFIFNLTSFAKLQKKLLNIIHSLTLKILEIKKGEYLTRKKEGKISLYQEAVRDTEFTEHGNNKKFFSEDVAVNFGSKLRDDLDDNDENDVGEKKRLAFLDFMIEASHMEGNNLSDEDIKNEVDTIMFEGHDTTAAGSSFVLCMLGVHQDIQSKVVKELNSIFKGSNRPVTYNDTLEMKYLERVILETLRLYPPVPLIARKVEKEIKLVSADYILPKGVTVIIGQFITHRLEEYYPNPLKFDPDNFLPERCQQRHYYSFIPFSAGPRSCVGRKYAMLKLKILLANIIRKFKIISEVPEKDFKLQADIILKRADGFGLKLERRVSAN</sequence>
<gene>
    <name evidence="11" type="ORF">HHI36_010795</name>
</gene>
<evidence type="ECO:0000256" key="3">
    <source>
        <dbReference type="ARBA" id="ARBA00022617"/>
    </source>
</evidence>
<dbReference type="InterPro" id="IPR017972">
    <property type="entry name" value="Cyt_P450_CS"/>
</dbReference>
<dbReference type="InterPro" id="IPR002401">
    <property type="entry name" value="Cyt_P450_E_grp-I"/>
</dbReference>
<evidence type="ECO:0000256" key="1">
    <source>
        <dbReference type="ARBA" id="ARBA00001971"/>
    </source>
</evidence>
<dbReference type="PANTHER" id="PTHR24291">
    <property type="entry name" value="CYTOCHROME P450 FAMILY 4"/>
    <property type="match status" value="1"/>
</dbReference>
<keyword evidence="6 8" id="KW-0408">Iron</keyword>
<dbReference type="InterPro" id="IPR050196">
    <property type="entry name" value="Cytochrome_P450_Monoox"/>
</dbReference>
<evidence type="ECO:0000256" key="10">
    <source>
        <dbReference type="SAM" id="Phobius"/>
    </source>
</evidence>
<evidence type="ECO:0000256" key="4">
    <source>
        <dbReference type="ARBA" id="ARBA00022723"/>
    </source>
</evidence>
<evidence type="ECO:0000256" key="9">
    <source>
        <dbReference type="RuleBase" id="RU000461"/>
    </source>
</evidence>
<keyword evidence="10" id="KW-1133">Transmembrane helix</keyword>